<evidence type="ECO:0000313" key="3">
    <source>
        <dbReference type="EMBL" id="ANQ07430.1"/>
    </source>
</evidence>
<dbReference type="AlphaFoldDB" id="A0A1B1DXG3"/>
<dbReference type="RefSeq" id="XP_019914125.1">
    <property type="nucleotide sequence ID" value="XM_020058718.1"/>
</dbReference>
<feature type="domain" description="Schizont-infected cell agglutination extracellular beta" evidence="2">
    <location>
        <begin position="255"/>
        <end position="416"/>
    </location>
</feature>
<dbReference type="Proteomes" id="UP000092716">
    <property type="component" value="Chromosome 7"/>
</dbReference>
<reference evidence="4" key="1">
    <citation type="submission" date="2016-06" db="EMBL/GenBank/DDBJ databases">
        <title>First high quality genome sequence of Plasmodium coatneyi using continuous long reads from single molecule, real-time sequencing.</title>
        <authorList>
            <person name="Chien J.-T."/>
            <person name="Pakala S.B."/>
            <person name="Geraldo J.A."/>
            <person name="Lapp S.A."/>
            <person name="Barnwell J.W."/>
            <person name="Kissinger J.C."/>
            <person name="Galinski M.R."/>
            <person name="Humphrey J.C."/>
        </authorList>
    </citation>
    <scope>NUCLEOTIDE SEQUENCE [LARGE SCALE GENOMIC DNA]</scope>
    <source>
        <strain evidence="4">Hackeri</strain>
    </source>
</reference>
<feature type="region of interest" description="Disordered" evidence="1">
    <location>
        <begin position="181"/>
        <end position="206"/>
    </location>
</feature>
<dbReference type="KEGG" id="pcot:PCOAH_00019090"/>
<sequence>MNAKMGNEVEAFFRSRWGIDKDKVYRLLLEFNRSLNDDDEVGGYTAVCDSVVEGYNVTDESLHKCFCKGLIRNLVKVTNGSETYTYKDTMLEVQTMKSNAPCDILNLWLLLYILKYGVQGNDILYVFTAISNLSEVFNPMEHENCKYTGTFTAELKKDGSSIFKDIYKWFLNEGSRNIGGAMDNSTACNEKSKKDDQKSESPKWELGKIRPEMKDKVQEVLEVIEELRTTVKKIEDELAPPKTKPEDNDCKDKGTLCDRVKCVTERWKSDSKKEDYTGMWKEVEAMVDELAKVIPKENGEVDKYCSVAIWNGKTTTFAEMEACRLIVRGLDHIYKIKTAGGGHDEKAKNDQIFHRTMACLLLNAYAKKMEEKAKENGCDVKNGIEHAFGESSKIQGSACSDGTCDICQQESYKDCFIDKDKVEDKVRTISNKENPGRNM</sequence>
<dbReference type="Pfam" id="PF12878">
    <property type="entry name" value="SICA_beta"/>
    <property type="match status" value="1"/>
</dbReference>
<name>A0A1B1DXG3_9APIC</name>
<protein>
    <submittedName>
        <fullName evidence="3">SICA antigen</fullName>
    </submittedName>
</protein>
<dbReference type="InterPro" id="IPR024285">
    <property type="entry name" value="SICA_extracell_b"/>
</dbReference>
<dbReference type="EMBL" id="CP016245">
    <property type="protein sequence ID" value="ANQ07430.1"/>
    <property type="molecule type" value="Genomic_DNA"/>
</dbReference>
<evidence type="ECO:0000313" key="4">
    <source>
        <dbReference type="Proteomes" id="UP000092716"/>
    </source>
</evidence>
<dbReference type="VEuPathDB" id="PlasmoDB:PCOAH_00019090"/>
<proteinExistence type="predicted"/>
<organism evidence="3 4">
    <name type="scientific">Plasmodium coatneyi</name>
    <dbReference type="NCBI Taxonomy" id="208452"/>
    <lineage>
        <taxon>Eukaryota</taxon>
        <taxon>Sar</taxon>
        <taxon>Alveolata</taxon>
        <taxon>Apicomplexa</taxon>
        <taxon>Aconoidasida</taxon>
        <taxon>Haemosporida</taxon>
        <taxon>Plasmodiidae</taxon>
        <taxon>Plasmodium</taxon>
    </lineage>
</organism>
<gene>
    <name evidence="3" type="ORF">PCOAH_00019090</name>
</gene>
<evidence type="ECO:0000259" key="2">
    <source>
        <dbReference type="Pfam" id="PF12878"/>
    </source>
</evidence>
<accession>A0A1B1DXG3</accession>
<feature type="compositionally biased region" description="Basic and acidic residues" evidence="1">
    <location>
        <begin position="190"/>
        <end position="206"/>
    </location>
</feature>
<dbReference type="GeneID" id="30908635"/>
<evidence type="ECO:0000256" key="1">
    <source>
        <dbReference type="SAM" id="MobiDB-lite"/>
    </source>
</evidence>
<keyword evidence="4" id="KW-1185">Reference proteome</keyword>